<dbReference type="RefSeq" id="WP_264787931.1">
    <property type="nucleotide sequence ID" value="NZ_AP026867.1"/>
</dbReference>
<sequence>MVKSTRLGLMSGFLAMMFITLLYLVDPTLLVDGYERLTLLLFAGAIIYGVQQERQTKLSVKKIEELVEQDTATTDENDEVSDFAPFGELLQLGFRTYVIAYFMKFAFIYFLFNYYDPSLIELVKDASVEVYMEHQDFSKDTEEIIQQKIARYKEGNFGPSLKDVLGIGLELILGFIIAFLTALFFKREQPDY</sequence>
<protein>
    <submittedName>
        <fullName evidence="2">DUF4199 domain-containing protein</fullName>
    </submittedName>
</protein>
<keyword evidence="1" id="KW-1133">Transmembrane helix</keyword>
<feature type="transmembrane region" description="Helical" evidence="1">
    <location>
        <begin position="7"/>
        <end position="25"/>
    </location>
</feature>
<keyword evidence="1" id="KW-0472">Membrane</keyword>
<feature type="transmembrane region" description="Helical" evidence="1">
    <location>
        <begin position="31"/>
        <end position="50"/>
    </location>
</feature>
<keyword evidence="3" id="KW-1185">Reference proteome</keyword>
<evidence type="ECO:0000256" key="1">
    <source>
        <dbReference type="SAM" id="Phobius"/>
    </source>
</evidence>
<keyword evidence="1" id="KW-0812">Transmembrane</keyword>
<dbReference type="EMBL" id="AP026867">
    <property type="protein sequence ID" value="BDS12568.1"/>
    <property type="molecule type" value="Genomic_DNA"/>
</dbReference>
<organism evidence="2 3">
    <name type="scientific">Aureispira anguillae</name>
    <dbReference type="NCBI Taxonomy" id="2864201"/>
    <lineage>
        <taxon>Bacteria</taxon>
        <taxon>Pseudomonadati</taxon>
        <taxon>Bacteroidota</taxon>
        <taxon>Saprospiria</taxon>
        <taxon>Saprospirales</taxon>
        <taxon>Saprospiraceae</taxon>
        <taxon>Aureispira</taxon>
    </lineage>
</organism>
<feature type="transmembrane region" description="Helical" evidence="1">
    <location>
        <begin position="97"/>
        <end position="115"/>
    </location>
</feature>
<reference evidence="2" key="1">
    <citation type="submission" date="2022-09" db="EMBL/GenBank/DDBJ databases">
        <title>Aureispira anguillicida sp. nov., isolated from Leptocephalus of Japanese eel Anguilla japonica.</title>
        <authorList>
            <person name="Yuasa K."/>
            <person name="Mekata T."/>
            <person name="Ikunari K."/>
        </authorList>
    </citation>
    <scope>NUCLEOTIDE SEQUENCE</scope>
    <source>
        <strain evidence="2">EL160426</strain>
    </source>
</reference>
<gene>
    <name evidence="2" type="ORF">AsAng_0032910</name>
</gene>
<name>A0A915YG79_9BACT</name>
<dbReference type="AlphaFoldDB" id="A0A915YG79"/>
<dbReference type="KEGG" id="aup:AsAng_0032910"/>
<proteinExistence type="predicted"/>
<evidence type="ECO:0000313" key="2">
    <source>
        <dbReference type="EMBL" id="BDS12568.1"/>
    </source>
</evidence>
<feature type="transmembrane region" description="Helical" evidence="1">
    <location>
        <begin position="164"/>
        <end position="185"/>
    </location>
</feature>
<dbReference type="InterPro" id="IPR025250">
    <property type="entry name" value="DUF4199"/>
</dbReference>
<accession>A0A915YG79</accession>
<dbReference type="Pfam" id="PF13858">
    <property type="entry name" value="DUF4199"/>
    <property type="match status" value="1"/>
</dbReference>
<evidence type="ECO:0000313" key="3">
    <source>
        <dbReference type="Proteomes" id="UP001060919"/>
    </source>
</evidence>
<dbReference type="Proteomes" id="UP001060919">
    <property type="component" value="Chromosome"/>
</dbReference>